<reference evidence="2" key="1">
    <citation type="journal article" date="2015" name="Nature">
        <title>Complex archaea that bridge the gap between prokaryotes and eukaryotes.</title>
        <authorList>
            <person name="Spang A."/>
            <person name="Saw J.H."/>
            <person name="Jorgensen S.L."/>
            <person name="Zaremba-Niedzwiedzka K."/>
            <person name="Martijn J."/>
            <person name="Lind A.E."/>
            <person name="van Eijk R."/>
            <person name="Schleper C."/>
            <person name="Guy L."/>
            <person name="Ettema T.J."/>
        </authorList>
    </citation>
    <scope>NUCLEOTIDE SEQUENCE</scope>
</reference>
<evidence type="ECO:0000313" key="2">
    <source>
        <dbReference type="EMBL" id="KKM60888.1"/>
    </source>
</evidence>
<comment type="caution">
    <text evidence="2">The sequence shown here is derived from an EMBL/GenBank/DDBJ whole genome shotgun (WGS) entry which is preliminary data.</text>
</comment>
<feature type="compositionally biased region" description="Basic and acidic residues" evidence="1">
    <location>
        <begin position="23"/>
        <end position="32"/>
    </location>
</feature>
<feature type="region of interest" description="Disordered" evidence="1">
    <location>
        <begin position="1"/>
        <end position="32"/>
    </location>
</feature>
<feature type="compositionally biased region" description="Basic residues" evidence="1">
    <location>
        <begin position="9"/>
        <end position="22"/>
    </location>
</feature>
<dbReference type="InterPro" id="IPR017853">
    <property type="entry name" value="GH"/>
</dbReference>
<sequence length="352" mass="40079">MNDREARERKRTRRRERARRKQERKDEREQRRHSWWIGPGTVEDHRWGLIMFGGDGTVRERIAQAIPGLHGLLRIQAAPSYWGMQFGDPNYVRLAVDAIDGAIHEGSDVLVSFHDGAEDLHHPEHAGAILAICEGLAARQVEHAEHDRPAPSGKVLGLVLDAEWENSVYADSREAYVQSVIAITRAIRSSAFPLPIFGPGGTHSDDHALRRVLEDLERADARPDHVSFHAYSDKGAGSWYDNRLEDLRRIFDAHGFDTACCTECGVTGEKDWGDRDDGGTSDERHHRRTRWLINRLNRETWITLKLYFQVTQARGGNRDEHSSTADWGLLKPHATSDRPLDWIAKPSVQEFR</sequence>
<proteinExistence type="predicted"/>
<evidence type="ECO:0000256" key="1">
    <source>
        <dbReference type="SAM" id="MobiDB-lite"/>
    </source>
</evidence>
<dbReference type="SUPFAM" id="SSF51445">
    <property type="entry name" value="(Trans)glycosidases"/>
    <property type="match status" value="1"/>
</dbReference>
<organism evidence="2">
    <name type="scientific">marine sediment metagenome</name>
    <dbReference type="NCBI Taxonomy" id="412755"/>
    <lineage>
        <taxon>unclassified sequences</taxon>
        <taxon>metagenomes</taxon>
        <taxon>ecological metagenomes</taxon>
    </lineage>
</organism>
<name>A0A0F9IU77_9ZZZZ</name>
<dbReference type="Gene3D" id="3.20.20.80">
    <property type="entry name" value="Glycosidases"/>
    <property type="match status" value="1"/>
</dbReference>
<dbReference type="AlphaFoldDB" id="A0A0F9IU77"/>
<dbReference type="EMBL" id="LAZR01011590">
    <property type="protein sequence ID" value="KKM60888.1"/>
    <property type="molecule type" value="Genomic_DNA"/>
</dbReference>
<accession>A0A0F9IU77</accession>
<gene>
    <name evidence="2" type="ORF">LCGC14_1537250</name>
</gene>
<protein>
    <submittedName>
        <fullName evidence="2">Uncharacterized protein</fullName>
    </submittedName>
</protein>